<name>A0ABM1T7K6_LIMPO</name>
<evidence type="ECO:0000256" key="5">
    <source>
        <dbReference type="ARBA" id="ARBA00023040"/>
    </source>
</evidence>
<dbReference type="PANTHER" id="PTHR45695:SF9">
    <property type="entry name" value="LEUCOKININ RECEPTOR"/>
    <property type="match status" value="1"/>
</dbReference>
<feature type="transmembrane region" description="Helical" evidence="10">
    <location>
        <begin position="105"/>
        <end position="123"/>
    </location>
</feature>
<keyword evidence="7 9" id="KW-0675">Receptor</keyword>
<dbReference type="GeneID" id="111087882"/>
<keyword evidence="5 9" id="KW-0297">G-protein coupled receptor</keyword>
<evidence type="ECO:0000256" key="10">
    <source>
        <dbReference type="SAM" id="Phobius"/>
    </source>
</evidence>
<dbReference type="Gene3D" id="1.20.1070.10">
    <property type="entry name" value="Rhodopsin 7-helix transmembrane proteins"/>
    <property type="match status" value="2"/>
</dbReference>
<dbReference type="PANTHER" id="PTHR45695">
    <property type="entry name" value="LEUCOKININ RECEPTOR-RELATED"/>
    <property type="match status" value="1"/>
</dbReference>
<feature type="transmembrane region" description="Helical" evidence="10">
    <location>
        <begin position="262"/>
        <end position="286"/>
    </location>
</feature>
<dbReference type="InterPro" id="IPR000276">
    <property type="entry name" value="GPCR_Rhodpsn"/>
</dbReference>
<dbReference type="RefSeq" id="XP_022251862.1">
    <property type="nucleotide sequence ID" value="XM_022396154.1"/>
</dbReference>
<sequence>MDPSNFVNNTNISNIERELEALGPDLQIFLIALYSLSAFLALGGNVTVIAVLTFGKKSSRELRAYLVNLAASDITMATFSIPFTYTDFMLGRWIFQPFFCPIVLFMQHCSVTVSVFTLTVIGLDRYYAIMYPLGLQWTKSKGTAIIAVIWTVACGVSSVQLIHGRAEVFFLQGQMFYDCNEVMGEFDTPTDRTLYTVSADGVLVTAPTDRTLYTVSADGVLVTAPTDRTLYTVSADGVLVTAPNETWSTFNHQHFYTGVIKMLATVVLLFAVCWLPIHTFNLLIYFKEGFTIVNSQEEYFAFVAAFFCCHWLSMANSFVNPIIYCFMSENFRADLRQMCLLCCSSRTARSTRLNFQITRGRYAGSFRTTTDVIVTTNHSNFTPPITIRMKSFSNPMPEK</sequence>
<reference evidence="13" key="1">
    <citation type="submission" date="2025-08" db="UniProtKB">
        <authorList>
            <consortium name="RefSeq"/>
        </authorList>
    </citation>
    <scope>IDENTIFICATION</scope>
    <source>
        <tissue evidence="13">Muscle</tissue>
    </source>
</reference>
<evidence type="ECO:0000256" key="3">
    <source>
        <dbReference type="ARBA" id="ARBA00022692"/>
    </source>
</evidence>
<keyword evidence="4 10" id="KW-1133">Transmembrane helix</keyword>
<dbReference type="SUPFAM" id="SSF81321">
    <property type="entry name" value="Family A G protein-coupled receptor-like"/>
    <property type="match status" value="1"/>
</dbReference>
<comment type="subcellular location">
    <subcellularLocation>
        <location evidence="1">Membrane</location>
        <topology evidence="1">Multi-pass membrane protein</topology>
    </subcellularLocation>
</comment>
<dbReference type="PRINTS" id="PR01012">
    <property type="entry name" value="NRPEPTIDEYR"/>
</dbReference>
<evidence type="ECO:0000313" key="13">
    <source>
        <dbReference type="RefSeq" id="XP_022251862.1"/>
    </source>
</evidence>
<keyword evidence="6 10" id="KW-0472">Membrane</keyword>
<feature type="domain" description="G-protein coupled receptors family 1 profile" evidence="11">
    <location>
        <begin position="44"/>
        <end position="324"/>
    </location>
</feature>
<evidence type="ECO:0000313" key="12">
    <source>
        <dbReference type="Proteomes" id="UP000694941"/>
    </source>
</evidence>
<dbReference type="PROSITE" id="PS50262">
    <property type="entry name" value="G_PROTEIN_RECEP_F1_2"/>
    <property type="match status" value="1"/>
</dbReference>
<feature type="transmembrane region" description="Helical" evidence="10">
    <location>
        <begin position="28"/>
        <end position="52"/>
    </location>
</feature>
<keyword evidence="3 9" id="KW-0812">Transmembrane</keyword>
<dbReference type="Pfam" id="PF00001">
    <property type="entry name" value="7tm_1"/>
    <property type="match status" value="1"/>
</dbReference>
<keyword evidence="12" id="KW-1185">Reference proteome</keyword>
<evidence type="ECO:0000256" key="2">
    <source>
        <dbReference type="ARBA" id="ARBA00010663"/>
    </source>
</evidence>
<evidence type="ECO:0000256" key="4">
    <source>
        <dbReference type="ARBA" id="ARBA00022989"/>
    </source>
</evidence>
<gene>
    <name evidence="13" type="primary">LOC111087882</name>
</gene>
<feature type="transmembrane region" description="Helical" evidence="10">
    <location>
        <begin position="64"/>
        <end position="85"/>
    </location>
</feature>
<protein>
    <submittedName>
        <fullName evidence="13">Delta-type opioid receptor-like</fullName>
    </submittedName>
</protein>
<evidence type="ECO:0000256" key="6">
    <source>
        <dbReference type="ARBA" id="ARBA00023136"/>
    </source>
</evidence>
<keyword evidence="8 9" id="KW-0807">Transducer</keyword>
<dbReference type="PRINTS" id="PR00237">
    <property type="entry name" value="GPCRRHODOPSN"/>
</dbReference>
<proteinExistence type="inferred from homology"/>
<evidence type="ECO:0000256" key="9">
    <source>
        <dbReference type="RuleBase" id="RU000688"/>
    </source>
</evidence>
<accession>A0ABM1T7K6</accession>
<comment type="similarity">
    <text evidence="2 9">Belongs to the G-protein coupled receptor 1 family.</text>
</comment>
<evidence type="ECO:0000256" key="8">
    <source>
        <dbReference type="ARBA" id="ARBA00023224"/>
    </source>
</evidence>
<evidence type="ECO:0000259" key="11">
    <source>
        <dbReference type="PROSITE" id="PS50262"/>
    </source>
</evidence>
<dbReference type="PROSITE" id="PS00237">
    <property type="entry name" value="G_PROTEIN_RECEP_F1_1"/>
    <property type="match status" value="1"/>
</dbReference>
<evidence type="ECO:0000256" key="1">
    <source>
        <dbReference type="ARBA" id="ARBA00004141"/>
    </source>
</evidence>
<evidence type="ECO:0000256" key="7">
    <source>
        <dbReference type="ARBA" id="ARBA00023170"/>
    </source>
</evidence>
<feature type="transmembrane region" description="Helical" evidence="10">
    <location>
        <begin position="298"/>
        <end position="319"/>
    </location>
</feature>
<dbReference type="InterPro" id="IPR000611">
    <property type="entry name" value="NPY_rcpt"/>
</dbReference>
<organism evidence="12 13">
    <name type="scientific">Limulus polyphemus</name>
    <name type="common">Atlantic horseshoe crab</name>
    <dbReference type="NCBI Taxonomy" id="6850"/>
    <lineage>
        <taxon>Eukaryota</taxon>
        <taxon>Metazoa</taxon>
        <taxon>Ecdysozoa</taxon>
        <taxon>Arthropoda</taxon>
        <taxon>Chelicerata</taxon>
        <taxon>Merostomata</taxon>
        <taxon>Xiphosura</taxon>
        <taxon>Limulidae</taxon>
        <taxon>Limulus</taxon>
    </lineage>
</organism>
<dbReference type="InterPro" id="IPR017452">
    <property type="entry name" value="GPCR_Rhodpsn_7TM"/>
</dbReference>
<dbReference type="Proteomes" id="UP000694941">
    <property type="component" value="Unplaced"/>
</dbReference>